<keyword evidence="3" id="KW-1185">Reference proteome</keyword>
<feature type="region of interest" description="Disordered" evidence="1">
    <location>
        <begin position="28"/>
        <end position="61"/>
    </location>
</feature>
<protein>
    <submittedName>
        <fullName evidence="2">Uncharacterized protein</fullName>
    </submittedName>
</protein>
<comment type="caution">
    <text evidence="2">The sequence shown here is derived from an EMBL/GenBank/DDBJ whole genome shotgun (WGS) entry which is preliminary data.</text>
</comment>
<evidence type="ECO:0000256" key="1">
    <source>
        <dbReference type="SAM" id="MobiDB-lite"/>
    </source>
</evidence>
<dbReference type="EMBL" id="JDYK01000007">
    <property type="protein sequence ID" value="EWS81501.1"/>
    <property type="molecule type" value="Genomic_DNA"/>
</dbReference>
<feature type="compositionally biased region" description="Basic and acidic residues" evidence="1">
    <location>
        <begin position="31"/>
        <end position="42"/>
    </location>
</feature>
<proteinExistence type="predicted"/>
<dbReference type="AlphaFoldDB" id="Z9JUP1"/>
<dbReference type="HOGENOM" id="CLU_2913402_0_0_11"/>
<evidence type="ECO:0000313" key="2">
    <source>
        <dbReference type="EMBL" id="EWS81501.1"/>
    </source>
</evidence>
<organism evidence="2 3">
    <name type="scientific">Brachybacterium phenoliresistens</name>
    <dbReference type="NCBI Taxonomy" id="396014"/>
    <lineage>
        <taxon>Bacteria</taxon>
        <taxon>Bacillati</taxon>
        <taxon>Actinomycetota</taxon>
        <taxon>Actinomycetes</taxon>
        <taxon>Micrococcales</taxon>
        <taxon>Dermabacteraceae</taxon>
        <taxon>Brachybacterium</taxon>
    </lineage>
</organism>
<sequence>MRRAGTNGWLRSSSQAIAWLEDLGQPSVSADLRDRSGAEQDQRPGNGKAEPGQAGLGWVGA</sequence>
<dbReference type="Proteomes" id="UP000023067">
    <property type="component" value="Unassembled WGS sequence"/>
</dbReference>
<evidence type="ECO:0000313" key="3">
    <source>
        <dbReference type="Proteomes" id="UP000023067"/>
    </source>
</evidence>
<reference evidence="2 3" key="1">
    <citation type="submission" date="2014-02" db="EMBL/GenBank/DDBJ databases">
        <title>Genome sequence of Brachybacterium phenoliresistens strain W13A50.</title>
        <authorList>
            <person name="Wang X."/>
        </authorList>
    </citation>
    <scope>NUCLEOTIDE SEQUENCE [LARGE SCALE GENOMIC DNA]</scope>
    <source>
        <strain evidence="2 3">W13A50</strain>
    </source>
</reference>
<accession>Z9JUP1</accession>
<gene>
    <name evidence="2" type="ORF">BF93_16405</name>
</gene>
<name>Z9JUP1_9MICO</name>